<feature type="compositionally biased region" description="Polar residues" evidence="1">
    <location>
        <begin position="22"/>
        <end position="53"/>
    </location>
</feature>
<sequence>MLPCAFGMSAHRHQDNFHSESRPSSNPLGPQATSSYFTDFQNHNQPPTFDSQK</sequence>
<dbReference type="AlphaFoldDB" id="A0A3N4IE16"/>
<evidence type="ECO:0000256" key="1">
    <source>
        <dbReference type="SAM" id="MobiDB-lite"/>
    </source>
</evidence>
<evidence type="ECO:0000313" key="3">
    <source>
        <dbReference type="Proteomes" id="UP000275078"/>
    </source>
</evidence>
<keyword evidence="3" id="KW-1185">Reference proteome</keyword>
<feature type="region of interest" description="Disordered" evidence="1">
    <location>
        <begin position="1"/>
        <end position="53"/>
    </location>
</feature>
<proteinExistence type="predicted"/>
<accession>A0A3N4IE16</accession>
<dbReference type="Proteomes" id="UP000275078">
    <property type="component" value="Unassembled WGS sequence"/>
</dbReference>
<evidence type="ECO:0000313" key="2">
    <source>
        <dbReference type="EMBL" id="RPA84019.1"/>
    </source>
</evidence>
<dbReference type="EMBL" id="ML119661">
    <property type="protein sequence ID" value="RPA84019.1"/>
    <property type="molecule type" value="Genomic_DNA"/>
</dbReference>
<gene>
    <name evidence="2" type="ORF">BJ508DRAFT_413044</name>
</gene>
<feature type="compositionally biased region" description="Basic and acidic residues" evidence="1">
    <location>
        <begin position="12"/>
        <end position="21"/>
    </location>
</feature>
<organism evidence="2 3">
    <name type="scientific">Ascobolus immersus RN42</name>
    <dbReference type="NCBI Taxonomy" id="1160509"/>
    <lineage>
        <taxon>Eukaryota</taxon>
        <taxon>Fungi</taxon>
        <taxon>Dikarya</taxon>
        <taxon>Ascomycota</taxon>
        <taxon>Pezizomycotina</taxon>
        <taxon>Pezizomycetes</taxon>
        <taxon>Pezizales</taxon>
        <taxon>Ascobolaceae</taxon>
        <taxon>Ascobolus</taxon>
    </lineage>
</organism>
<reference evidence="2 3" key="1">
    <citation type="journal article" date="2018" name="Nat. Ecol. Evol.">
        <title>Pezizomycetes genomes reveal the molecular basis of ectomycorrhizal truffle lifestyle.</title>
        <authorList>
            <person name="Murat C."/>
            <person name="Payen T."/>
            <person name="Noel B."/>
            <person name="Kuo A."/>
            <person name="Morin E."/>
            <person name="Chen J."/>
            <person name="Kohler A."/>
            <person name="Krizsan K."/>
            <person name="Balestrini R."/>
            <person name="Da Silva C."/>
            <person name="Montanini B."/>
            <person name="Hainaut M."/>
            <person name="Levati E."/>
            <person name="Barry K.W."/>
            <person name="Belfiori B."/>
            <person name="Cichocki N."/>
            <person name="Clum A."/>
            <person name="Dockter R.B."/>
            <person name="Fauchery L."/>
            <person name="Guy J."/>
            <person name="Iotti M."/>
            <person name="Le Tacon F."/>
            <person name="Lindquist E.A."/>
            <person name="Lipzen A."/>
            <person name="Malagnac F."/>
            <person name="Mello A."/>
            <person name="Molinier V."/>
            <person name="Miyauchi S."/>
            <person name="Poulain J."/>
            <person name="Riccioni C."/>
            <person name="Rubini A."/>
            <person name="Sitrit Y."/>
            <person name="Splivallo R."/>
            <person name="Traeger S."/>
            <person name="Wang M."/>
            <person name="Zifcakova L."/>
            <person name="Wipf D."/>
            <person name="Zambonelli A."/>
            <person name="Paolocci F."/>
            <person name="Nowrousian M."/>
            <person name="Ottonello S."/>
            <person name="Baldrian P."/>
            <person name="Spatafora J.W."/>
            <person name="Henrissat B."/>
            <person name="Nagy L.G."/>
            <person name="Aury J.M."/>
            <person name="Wincker P."/>
            <person name="Grigoriev I.V."/>
            <person name="Bonfante P."/>
            <person name="Martin F.M."/>
        </authorList>
    </citation>
    <scope>NUCLEOTIDE SEQUENCE [LARGE SCALE GENOMIC DNA]</scope>
    <source>
        <strain evidence="2 3">RN42</strain>
    </source>
</reference>
<name>A0A3N4IE16_ASCIM</name>
<protein>
    <submittedName>
        <fullName evidence="2">Uncharacterized protein</fullName>
    </submittedName>
</protein>